<accession>A0ABT4RSY1</accession>
<comment type="similarity">
    <text evidence="1">Belongs to the CutA family.</text>
</comment>
<dbReference type="SUPFAM" id="SSF54913">
    <property type="entry name" value="GlnB-like"/>
    <property type="match status" value="1"/>
</dbReference>
<organism evidence="2 3">
    <name type="scientific">Solirubrobacter deserti</name>
    <dbReference type="NCBI Taxonomy" id="2282478"/>
    <lineage>
        <taxon>Bacteria</taxon>
        <taxon>Bacillati</taxon>
        <taxon>Actinomycetota</taxon>
        <taxon>Thermoleophilia</taxon>
        <taxon>Solirubrobacterales</taxon>
        <taxon>Solirubrobacteraceae</taxon>
        <taxon>Solirubrobacter</taxon>
    </lineage>
</organism>
<dbReference type="EMBL" id="JAPCID010000058">
    <property type="protein sequence ID" value="MDA0141493.1"/>
    <property type="molecule type" value="Genomic_DNA"/>
</dbReference>
<name>A0ABT4RSY1_9ACTN</name>
<dbReference type="InterPro" id="IPR015867">
    <property type="entry name" value="N-reg_PII/ATP_PRibTrfase_C"/>
</dbReference>
<protein>
    <submittedName>
        <fullName evidence="2">Divalent-cation tolerance protein CutA</fullName>
    </submittedName>
</protein>
<gene>
    <name evidence="2" type="ORF">OJ962_28630</name>
</gene>
<dbReference type="Gene3D" id="3.30.70.120">
    <property type="match status" value="1"/>
</dbReference>
<dbReference type="InterPro" id="IPR011322">
    <property type="entry name" value="N-reg_PII-like_a/b"/>
</dbReference>
<dbReference type="Pfam" id="PF03091">
    <property type="entry name" value="CutA1"/>
    <property type="match status" value="1"/>
</dbReference>
<dbReference type="PANTHER" id="PTHR23419">
    <property type="entry name" value="DIVALENT CATION TOLERANCE CUTA-RELATED"/>
    <property type="match status" value="1"/>
</dbReference>
<evidence type="ECO:0000313" key="3">
    <source>
        <dbReference type="Proteomes" id="UP001147700"/>
    </source>
</evidence>
<dbReference type="RefSeq" id="WP_202953899.1">
    <property type="nucleotide sequence ID" value="NZ_JAPCID010000058.1"/>
</dbReference>
<evidence type="ECO:0000256" key="1">
    <source>
        <dbReference type="ARBA" id="ARBA00010169"/>
    </source>
</evidence>
<comment type="caution">
    <text evidence="2">The sequence shown here is derived from an EMBL/GenBank/DDBJ whole genome shotgun (WGS) entry which is preliminary data.</text>
</comment>
<sequence length="104" mass="11618">MPTPMLCLVTTPRADAARIADAIVTAREAACVNIVPTVDSVYWWEGKVERDEEALLVVKTTEERLDSLRTLLDEIHPYDVFELVATAIDAGNDAYLRWITASVR</sequence>
<reference evidence="2" key="1">
    <citation type="submission" date="2022-10" db="EMBL/GenBank/DDBJ databases">
        <title>The WGS of Solirubrobacter sp. CPCC 204708.</title>
        <authorList>
            <person name="Jiang Z."/>
        </authorList>
    </citation>
    <scope>NUCLEOTIDE SEQUENCE</scope>
    <source>
        <strain evidence="2">CPCC 204708</strain>
    </source>
</reference>
<dbReference type="Proteomes" id="UP001147700">
    <property type="component" value="Unassembled WGS sequence"/>
</dbReference>
<dbReference type="InterPro" id="IPR004323">
    <property type="entry name" value="Ion_tolerance_CutA"/>
</dbReference>
<keyword evidence="3" id="KW-1185">Reference proteome</keyword>
<dbReference type="PANTHER" id="PTHR23419:SF8">
    <property type="entry name" value="FI09726P"/>
    <property type="match status" value="1"/>
</dbReference>
<proteinExistence type="inferred from homology"/>
<evidence type="ECO:0000313" key="2">
    <source>
        <dbReference type="EMBL" id="MDA0141493.1"/>
    </source>
</evidence>